<evidence type="ECO:0000313" key="4">
    <source>
        <dbReference type="Proteomes" id="UP000051497"/>
    </source>
</evidence>
<keyword evidence="1" id="KW-1133">Transmembrane helix</keyword>
<reference evidence="3" key="2">
    <citation type="journal article" date="2016" name="Genome Announc.">
        <title>Draft Genome Sequences of Two Novel Amoeba-Resistant Intranuclear Bacteria, 'Candidatus Berkiella cookevillensis' and 'Candidatus Berkiella aquae'.</title>
        <authorList>
            <person name="Mehari Y.T."/>
            <person name="Arivett B.A."/>
            <person name="Farone A.L."/>
            <person name="Gunderson J.H."/>
            <person name="Farone M.B."/>
        </authorList>
    </citation>
    <scope>NUCLEOTIDE SEQUENCE</scope>
    <source>
        <strain evidence="3">HT99</strain>
    </source>
</reference>
<proteinExistence type="predicted"/>
<feature type="transmembrane region" description="Helical" evidence="1">
    <location>
        <begin position="9"/>
        <end position="31"/>
    </location>
</feature>
<name>A0A0Q9YHY4_9GAMM</name>
<gene>
    <name evidence="3" type="ORF">HT99x_015165</name>
    <name evidence="2" type="ORF">HT99x_02675</name>
</gene>
<dbReference type="EMBL" id="LKAJ02000002">
    <property type="protein sequence ID" value="MCS5712779.1"/>
    <property type="molecule type" value="Genomic_DNA"/>
</dbReference>
<keyword evidence="1" id="KW-0472">Membrane</keyword>
<evidence type="ECO:0000313" key="3">
    <source>
        <dbReference type="EMBL" id="MCS5712779.1"/>
    </source>
</evidence>
<evidence type="ECO:0000313" key="2">
    <source>
        <dbReference type="EMBL" id="KRG20283.1"/>
    </source>
</evidence>
<comment type="caution">
    <text evidence="2">The sequence shown here is derived from an EMBL/GenBank/DDBJ whole genome shotgun (WGS) entry which is preliminary data.</text>
</comment>
<keyword evidence="1" id="KW-0812">Transmembrane</keyword>
<feature type="transmembrane region" description="Helical" evidence="1">
    <location>
        <begin position="37"/>
        <end position="53"/>
    </location>
</feature>
<dbReference type="AlphaFoldDB" id="A0A0Q9YHY4"/>
<dbReference type="EMBL" id="LKAJ01000014">
    <property type="protein sequence ID" value="KRG20283.1"/>
    <property type="molecule type" value="Genomic_DNA"/>
</dbReference>
<dbReference type="Proteomes" id="UP000051497">
    <property type="component" value="Unassembled WGS sequence"/>
</dbReference>
<keyword evidence="4" id="KW-1185">Reference proteome</keyword>
<reference evidence="3" key="3">
    <citation type="submission" date="2021-06" db="EMBL/GenBank/DDBJ databases">
        <title>Genomic Description and Analysis of Intracellular Bacteria, Candidatus Berkiella cookevillensis and Candidatus Berkiella aquae.</title>
        <authorList>
            <person name="Kidane D.T."/>
            <person name="Mehari Y.T."/>
            <person name="Rice F.C."/>
            <person name="Arivett B.A."/>
            <person name="Farone A.L."/>
            <person name="Berk S.G."/>
            <person name="Farone M.B."/>
        </authorList>
    </citation>
    <scope>NUCLEOTIDE SEQUENCE</scope>
    <source>
        <strain evidence="3">HT99</strain>
    </source>
</reference>
<dbReference type="RefSeq" id="WP_075067276.1">
    <property type="nucleotide sequence ID" value="NZ_LKAJ02000002.1"/>
</dbReference>
<protein>
    <submittedName>
        <fullName evidence="2">Uncharacterized protein</fullName>
    </submittedName>
</protein>
<accession>A0A0Q9YHY4</accession>
<dbReference type="STRING" id="295108.HT99x_02675"/>
<organism evidence="2">
    <name type="scientific">Candidatus Berkiella aquae</name>
    <dbReference type="NCBI Taxonomy" id="295108"/>
    <lineage>
        <taxon>Bacteria</taxon>
        <taxon>Pseudomonadati</taxon>
        <taxon>Pseudomonadota</taxon>
        <taxon>Gammaproteobacteria</taxon>
        <taxon>Candidatus Berkiellales</taxon>
        <taxon>Candidatus Berkiellaceae</taxon>
        <taxon>Candidatus Berkiella</taxon>
    </lineage>
</organism>
<sequence length="60" mass="6845">MDNKNQSRWVISFLSILIGSFIFIIAIPLFFGFPINYLPILIAIGGIVIAVLYRKFVKKD</sequence>
<evidence type="ECO:0000256" key="1">
    <source>
        <dbReference type="SAM" id="Phobius"/>
    </source>
</evidence>
<reference evidence="2" key="1">
    <citation type="submission" date="2015-09" db="EMBL/GenBank/DDBJ databases">
        <title>Draft Genome Sequences of Two Novel Amoeba-resistant Intranuclear Bacteria, Candidatus Berkiella cookevillensis and Candidatus Berkiella aquae.</title>
        <authorList>
            <person name="Mehari Y.T."/>
            <person name="Arivett B.A."/>
            <person name="Farone A.L."/>
            <person name="Gunderson J.H."/>
            <person name="Farone M.B."/>
        </authorList>
    </citation>
    <scope>NUCLEOTIDE SEQUENCE [LARGE SCALE GENOMIC DNA]</scope>
    <source>
        <strain evidence="2">HT99</strain>
    </source>
</reference>